<name>A0A1Y3AY54_EURMA</name>
<gene>
    <name evidence="4" type="ORF">BLA29_003508</name>
</gene>
<feature type="domain" description="Fibronectin type-III" evidence="3">
    <location>
        <begin position="113"/>
        <end position="209"/>
    </location>
</feature>
<accession>A0A1Y3AY54</accession>
<keyword evidence="1" id="KW-0677">Repeat</keyword>
<dbReference type="EMBL" id="MUJZ01051540">
    <property type="protein sequence ID" value="OTF73450.1"/>
    <property type="molecule type" value="Genomic_DNA"/>
</dbReference>
<sequence length="477" mass="54677">MCTQMAKKISVWNVKLKDHRNPPSNGLHQKELQSNLNIWMSINIGRQMLILMNVWLIMVYEIIDKNTDDGIRSELFIQTSQTNDAAVYKCFVENEHGKDERTIRLEVVEVPGMPKNVHVKEVWSRTVSLAWSEPFNGNLPIQKYIIQYWRYQSAPHRLNEVFVPGSQTSFFLKDLSPGQSYELSVIGKRYNKRFFLYSDVLFTFFLLKGENEIGKGASSTPVTFTTGEEEPSAPPNDIAAESMGLSTIRVTFRSPPMENQNGEIKGYYVGYRKVRDNRDNNPYVYITVKTSNQTRPKDITFHEYFLRQLNRGTEYSIVVKAYNSAGSGPQSHPVTAQTFDGDLPPSFQLNVIDNTDETISLQWYQKLHSSNSPQSAISGYIIHYRKENEAKWKEVPISNIKPTVDPESSFNSYSFVLENLESNTNYMIYVAAINRFGVGDPSNLVTAITQNGKDLNLYFVDLNFSFFFLSQPSKEWP</sequence>
<dbReference type="InterPro" id="IPR013783">
    <property type="entry name" value="Ig-like_fold"/>
</dbReference>
<dbReference type="PANTHER" id="PTHR13817:SF102">
    <property type="entry name" value="DOWN SYNDROME CELL ADHESION MOLECULE-LIKE PROTEIN DSCAM2"/>
    <property type="match status" value="1"/>
</dbReference>
<dbReference type="SMART" id="SM00060">
    <property type="entry name" value="FN3"/>
    <property type="match status" value="3"/>
</dbReference>
<evidence type="ECO:0000313" key="5">
    <source>
        <dbReference type="Proteomes" id="UP000194236"/>
    </source>
</evidence>
<comment type="caution">
    <text evidence="4">The sequence shown here is derived from an EMBL/GenBank/DDBJ whole genome shotgun (WGS) entry which is preliminary data.</text>
</comment>
<dbReference type="SUPFAM" id="SSF48726">
    <property type="entry name" value="Immunoglobulin"/>
    <property type="match status" value="1"/>
</dbReference>
<dbReference type="GO" id="GO:0045202">
    <property type="term" value="C:synapse"/>
    <property type="evidence" value="ECO:0007669"/>
    <property type="project" value="TreeGrafter"/>
</dbReference>
<dbReference type="GO" id="GO:0007156">
    <property type="term" value="P:homophilic cell adhesion via plasma membrane adhesion molecules"/>
    <property type="evidence" value="ECO:0007669"/>
    <property type="project" value="TreeGrafter"/>
</dbReference>
<dbReference type="PANTHER" id="PTHR13817">
    <property type="entry name" value="TITIN"/>
    <property type="match status" value="1"/>
</dbReference>
<dbReference type="GO" id="GO:0007416">
    <property type="term" value="P:synapse assembly"/>
    <property type="evidence" value="ECO:0007669"/>
    <property type="project" value="TreeGrafter"/>
</dbReference>
<organism evidence="4 5">
    <name type="scientific">Euroglyphus maynei</name>
    <name type="common">Mayne's house dust mite</name>
    <dbReference type="NCBI Taxonomy" id="6958"/>
    <lineage>
        <taxon>Eukaryota</taxon>
        <taxon>Metazoa</taxon>
        <taxon>Ecdysozoa</taxon>
        <taxon>Arthropoda</taxon>
        <taxon>Chelicerata</taxon>
        <taxon>Arachnida</taxon>
        <taxon>Acari</taxon>
        <taxon>Acariformes</taxon>
        <taxon>Sarcoptiformes</taxon>
        <taxon>Astigmata</taxon>
        <taxon>Psoroptidia</taxon>
        <taxon>Analgoidea</taxon>
        <taxon>Pyroglyphidae</taxon>
        <taxon>Pyroglyphinae</taxon>
        <taxon>Euroglyphus</taxon>
    </lineage>
</organism>
<dbReference type="CDD" id="cd00063">
    <property type="entry name" value="FN3"/>
    <property type="match status" value="3"/>
</dbReference>
<dbReference type="PROSITE" id="PS50853">
    <property type="entry name" value="FN3"/>
    <property type="match status" value="3"/>
</dbReference>
<evidence type="ECO:0000313" key="4">
    <source>
        <dbReference type="EMBL" id="OTF73450.1"/>
    </source>
</evidence>
<feature type="domain" description="Fibronectin type-III" evidence="3">
    <location>
        <begin position="345"/>
        <end position="452"/>
    </location>
</feature>
<dbReference type="InterPro" id="IPR050964">
    <property type="entry name" value="Striated_Muscle_Regulatory"/>
</dbReference>
<keyword evidence="5" id="KW-1185">Reference proteome</keyword>
<evidence type="ECO:0000256" key="1">
    <source>
        <dbReference type="ARBA" id="ARBA00022737"/>
    </source>
</evidence>
<dbReference type="Proteomes" id="UP000194236">
    <property type="component" value="Unassembled WGS sequence"/>
</dbReference>
<dbReference type="FunFam" id="2.60.40.10:FF:000028">
    <property type="entry name" value="Neuronal cell adhesion molecule"/>
    <property type="match status" value="1"/>
</dbReference>
<dbReference type="Pfam" id="PF00041">
    <property type="entry name" value="fn3"/>
    <property type="match status" value="3"/>
</dbReference>
<feature type="domain" description="Fibronectin type-III" evidence="3">
    <location>
        <begin position="234"/>
        <end position="341"/>
    </location>
</feature>
<reference evidence="4 5" key="1">
    <citation type="submission" date="2017-03" db="EMBL/GenBank/DDBJ databases">
        <title>Genome Survey of Euroglyphus maynei.</title>
        <authorList>
            <person name="Arlian L.G."/>
            <person name="Morgan M.S."/>
            <person name="Rider S.D."/>
        </authorList>
    </citation>
    <scope>NUCLEOTIDE SEQUENCE [LARGE SCALE GENOMIC DNA]</scope>
    <source>
        <strain evidence="4">Arlian Lab</strain>
        <tissue evidence="4">Whole body</tissue>
    </source>
</reference>
<evidence type="ECO:0000259" key="3">
    <source>
        <dbReference type="PROSITE" id="PS50853"/>
    </source>
</evidence>
<protein>
    <submittedName>
        <fullName evidence="4">Neogenin-like protein</fullName>
    </submittedName>
</protein>
<dbReference type="Gene3D" id="2.60.40.10">
    <property type="entry name" value="Immunoglobulins"/>
    <property type="match status" value="4"/>
</dbReference>
<dbReference type="AlphaFoldDB" id="A0A1Y3AY54"/>
<evidence type="ECO:0000256" key="2">
    <source>
        <dbReference type="SAM" id="MobiDB-lite"/>
    </source>
</evidence>
<dbReference type="PRINTS" id="PR00014">
    <property type="entry name" value="FNTYPEIII"/>
</dbReference>
<dbReference type="SUPFAM" id="SSF49265">
    <property type="entry name" value="Fibronectin type III"/>
    <property type="match status" value="2"/>
</dbReference>
<dbReference type="InterPro" id="IPR003961">
    <property type="entry name" value="FN3_dom"/>
</dbReference>
<proteinExistence type="predicted"/>
<dbReference type="InterPro" id="IPR036116">
    <property type="entry name" value="FN3_sf"/>
</dbReference>
<dbReference type="OrthoDB" id="5982258at2759"/>
<feature type="region of interest" description="Disordered" evidence="2">
    <location>
        <begin position="217"/>
        <end position="237"/>
    </location>
</feature>
<feature type="compositionally biased region" description="Polar residues" evidence="2">
    <location>
        <begin position="217"/>
        <end position="226"/>
    </location>
</feature>
<dbReference type="InterPro" id="IPR036179">
    <property type="entry name" value="Ig-like_dom_sf"/>
</dbReference>